<dbReference type="Pfam" id="PF00881">
    <property type="entry name" value="Nitroreductase"/>
    <property type="match status" value="2"/>
</dbReference>
<dbReference type="RefSeq" id="WP_021297703.1">
    <property type="nucleotide sequence ID" value="NZ_AURB01000158.1"/>
</dbReference>
<dbReference type="SUPFAM" id="SSF55469">
    <property type="entry name" value="FMN-dependent nitroreductase-like"/>
    <property type="match status" value="1"/>
</dbReference>
<dbReference type="AlphaFoldDB" id="T0BHB3"/>
<dbReference type="InterPro" id="IPR000415">
    <property type="entry name" value="Nitroreductase-like"/>
</dbReference>
<sequence length="186" mass="21107">MTRHADYPIDSLYLNRWSPRAFSDKKVSRETLYTILEAARFAPSASNIQPWRFIVAQTEEELATFSEFIAPGNRVWTDNNVPAFILLLADKYRPNGELNPYYAFDAGAAWQSLALQASQLGLVTHALGGFSKDKAREVLQIPDQYEVLTLIALGYQGDKNRLPKELQEREAPNDRRPLSESIVSFK</sequence>
<proteinExistence type="inferred from homology"/>
<keyword evidence="2" id="KW-0560">Oxidoreductase</keyword>
<dbReference type="Gene3D" id="3.40.109.10">
    <property type="entry name" value="NADH Oxidase"/>
    <property type="match status" value="1"/>
</dbReference>
<name>T0BHB3_ALIAG</name>
<dbReference type="PANTHER" id="PTHR43673:SF10">
    <property type="entry name" value="NADH DEHYDROGENASE_NAD(P)H NITROREDUCTASE XCC3605-RELATED"/>
    <property type="match status" value="1"/>
</dbReference>
<dbReference type="STRING" id="1356854.N007_13245"/>
<evidence type="ECO:0000256" key="2">
    <source>
        <dbReference type="ARBA" id="ARBA00023002"/>
    </source>
</evidence>
<dbReference type="EMBL" id="CP080467">
    <property type="protein sequence ID" value="UNO48815.1"/>
    <property type="molecule type" value="Genomic_DNA"/>
</dbReference>
<dbReference type="CDD" id="cd02138">
    <property type="entry name" value="TdsD-like"/>
    <property type="match status" value="1"/>
</dbReference>
<gene>
    <name evidence="5" type="ORF">K1I37_19605</name>
</gene>
<reference evidence="6" key="1">
    <citation type="journal article" date="2022" name="G3 (Bethesda)">
        <title>Unveiling the complete genome sequence of Alicyclobacillus acidoterrestris DSM 3922T, a taint-producing strain.</title>
        <authorList>
            <person name="Leonardo I.C."/>
            <person name="Barreto Crespo M.T."/>
            <person name="Gaspar F.B."/>
        </authorList>
    </citation>
    <scope>NUCLEOTIDE SEQUENCE [LARGE SCALE GENOMIC DNA]</scope>
    <source>
        <strain evidence="6">DSM 3922</strain>
    </source>
</reference>
<dbReference type="Proteomes" id="UP000829401">
    <property type="component" value="Chromosome"/>
</dbReference>
<dbReference type="GO" id="GO:0016491">
    <property type="term" value="F:oxidoreductase activity"/>
    <property type="evidence" value="ECO:0007669"/>
    <property type="project" value="UniProtKB-KW"/>
</dbReference>
<evidence type="ECO:0000256" key="1">
    <source>
        <dbReference type="ARBA" id="ARBA00007118"/>
    </source>
</evidence>
<accession>A0A9E6ZQX7</accession>
<protein>
    <submittedName>
        <fullName evidence="5">Nitroreductase family protein</fullName>
    </submittedName>
</protein>
<dbReference type="PANTHER" id="PTHR43673">
    <property type="entry name" value="NAD(P)H NITROREDUCTASE YDGI-RELATED"/>
    <property type="match status" value="1"/>
</dbReference>
<accession>T0BHB3</accession>
<dbReference type="KEGG" id="aaco:K1I37_19605"/>
<dbReference type="eggNOG" id="COG0778">
    <property type="taxonomic scope" value="Bacteria"/>
</dbReference>
<organism evidence="5 6">
    <name type="scientific">Alicyclobacillus acidoterrestris (strain ATCC 49025 / DSM 3922 / CIP 106132 / NCIMB 13137 / GD3B)</name>
    <dbReference type="NCBI Taxonomy" id="1356854"/>
    <lineage>
        <taxon>Bacteria</taxon>
        <taxon>Bacillati</taxon>
        <taxon>Bacillota</taxon>
        <taxon>Bacilli</taxon>
        <taxon>Bacillales</taxon>
        <taxon>Alicyclobacillaceae</taxon>
        <taxon>Alicyclobacillus</taxon>
    </lineage>
</organism>
<keyword evidence="6" id="KW-1185">Reference proteome</keyword>
<feature type="region of interest" description="Disordered" evidence="3">
    <location>
        <begin position="167"/>
        <end position="186"/>
    </location>
</feature>
<feature type="compositionally biased region" description="Basic and acidic residues" evidence="3">
    <location>
        <begin position="167"/>
        <end position="178"/>
    </location>
</feature>
<feature type="domain" description="Nitroreductase" evidence="4">
    <location>
        <begin position="15"/>
        <end position="71"/>
    </location>
</feature>
<dbReference type="InterPro" id="IPR029479">
    <property type="entry name" value="Nitroreductase"/>
</dbReference>
<evidence type="ECO:0000259" key="4">
    <source>
        <dbReference type="Pfam" id="PF00881"/>
    </source>
</evidence>
<comment type="similarity">
    <text evidence="1">Belongs to the nitroreductase family.</text>
</comment>
<evidence type="ECO:0000313" key="6">
    <source>
        <dbReference type="Proteomes" id="UP000829401"/>
    </source>
</evidence>
<feature type="domain" description="Nitroreductase" evidence="4">
    <location>
        <begin position="83"/>
        <end position="155"/>
    </location>
</feature>
<evidence type="ECO:0000256" key="3">
    <source>
        <dbReference type="SAM" id="MobiDB-lite"/>
    </source>
</evidence>
<evidence type="ECO:0000313" key="5">
    <source>
        <dbReference type="EMBL" id="UNO48815.1"/>
    </source>
</evidence>